<dbReference type="InterPro" id="IPR012337">
    <property type="entry name" value="RNaseH-like_sf"/>
</dbReference>
<dbReference type="KEGG" id="ehx:EMIHUDRAFT_206993"/>
<keyword evidence="1" id="KW-0812">Transmembrane</keyword>
<evidence type="ECO:0000313" key="2">
    <source>
        <dbReference type="EnsemblProtists" id="EOD23981"/>
    </source>
</evidence>
<dbReference type="AlphaFoldDB" id="A0A0D3JKE6"/>
<feature type="transmembrane region" description="Helical" evidence="1">
    <location>
        <begin position="298"/>
        <end position="316"/>
    </location>
</feature>
<keyword evidence="1" id="KW-0472">Membrane</keyword>
<dbReference type="PaxDb" id="2903-EOD23981"/>
<name>A0A0D3JKE6_EMIH1</name>
<proteinExistence type="predicted"/>
<protein>
    <submittedName>
        <fullName evidence="2">Uncharacterized protein</fullName>
    </submittedName>
</protein>
<accession>A0A0D3JKE6</accession>
<dbReference type="SUPFAM" id="SSF53098">
    <property type="entry name" value="Ribonuclease H-like"/>
    <property type="match status" value="1"/>
</dbReference>
<dbReference type="GeneID" id="17269527"/>
<organism evidence="2 3">
    <name type="scientific">Emiliania huxleyi (strain CCMP1516)</name>
    <dbReference type="NCBI Taxonomy" id="280463"/>
    <lineage>
        <taxon>Eukaryota</taxon>
        <taxon>Haptista</taxon>
        <taxon>Haptophyta</taxon>
        <taxon>Prymnesiophyceae</taxon>
        <taxon>Isochrysidales</taxon>
        <taxon>Noelaerhabdaceae</taxon>
        <taxon>Emiliania</taxon>
    </lineage>
</organism>
<keyword evidence="1" id="KW-1133">Transmembrane helix</keyword>
<dbReference type="RefSeq" id="XP_005776410.1">
    <property type="nucleotide sequence ID" value="XM_005776353.1"/>
</dbReference>
<dbReference type="STRING" id="2903.R1EM17"/>
<dbReference type="Proteomes" id="UP000013827">
    <property type="component" value="Unassembled WGS sequence"/>
</dbReference>
<keyword evidence="3" id="KW-1185">Reference proteome</keyword>
<dbReference type="eggNOG" id="KOG0017">
    <property type="taxonomic scope" value="Eukaryota"/>
</dbReference>
<feature type="transmembrane region" description="Helical" evidence="1">
    <location>
        <begin position="71"/>
        <end position="97"/>
    </location>
</feature>
<evidence type="ECO:0000313" key="3">
    <source>
        <dbReference type="Proteomes" id="UP000013827"/>
    </source>
</evidence>
<dbReference type="HOGENOM" id="CLU_282770_0_0_1"/>
<reference evidence="3" key="1">
    <citation type="journal article" date="2013" name="Nature">
        <title>Pan genome of the phytoplankton Emiliania underpins its global distribution.</title>
        <authorList>
            <person name="Read B.A."/>
            <person name="Kegel J."/>
            <person name="Klute M.J."/>
            <person name="Kuo A."/>
            <person name="Lefebvre S.C."/>
            <person name="Maumus F."/>
            <person name="Mayer C."/>
            <person name="Miller J."/>
            <person name="Monier A."/>
            <person name="Salamov A."/>
            <person name="Young J."/>
            <person name="Aguilar M."/>
            <person name="Claverie J.M."/>
            <person name="Frickenhaus S."/>
            <person name="Gonzalez K."/>
            <person name="Herman E.K."/>
            <person name="Lin Y.C."/>
            <person name="Napier J."/>
            <person name="Ogata H."/>
            <person name="Sarno A.F."/>
            <person name="Shmutz J."/>
            <person name="Schroeder D."/>
            <person name="de Vargas C."/>
            <person name="Verret F."/>
            <person name="von Dassow P."/>
            <person name="Valentin K."/>
            <person name="Van de Peer Y."/>
            <person name="Wheeler G."/>
            <person name="Dacks J.B."/>
            <person name="Delwiche C.F."/>
            <person name="Dyhrman S.T."/>
            <person name="Glockner G."/>
            <person name="John U."/>
            <person name="Richards T."/>
            <person name="Worden A.Z."/>
            <person name="Zhang X."/>
            <person name="Grigoriev I.V."/>
            <person name="Allen A.E."/>
            <person name="Bidle K."/>
            <person name="Borodovsky M."/>
            <person name="Bowler C."/>
            <person name="Brownlee C."/>
            <person name="Cock J.M."/>
            <person name="Elias M."/>
            <person name="Gladyshev V.N."/>
            <person name="Groth M."/>
            <person name="Guda C."/>
            <person name="Hadaegh A."/>
            <person name="Iglesias-Rodriguez M.D."/>
            <person name="Jenkins J."/>
            <person name="Jones B.M."/>
            <person name="Lawson T."/>
            <person name="Leese F."/>
            <person name="Lindquist E."/>
            <person name="Lobanov A."/>
            <person name="Lomsadze A."/>
            <person name="Malik S.B."/>
            <person name="Marsh M.E."/>
            <person name="Mackinder L."/>
            <person name="Mock T."/>
            <person name="Mueller-Roeber B."/>
            <person name="Pagarete A."/>
            <person name="Parker M."/>
            <person name="Probert I."/>
            <person name="Quesneville H."/>
            <person name="Raines C."/>
            <person name="Rensing S.A."/>
            <person name="Riano-Pachon D.M."/>
            <person name="Richier S."/>
            <person name="Rokitta S."/>
            <person name="Shiraiwa Y."/>
            <person name="Soanes D.M."/>
            <person name="van der Giezen M."/>
            <person name="Wahlund T.M."/>
            <person name="Williams B."/>
            <person name="Wilson W."/>
            <person name="Wolfe G."/>
            <person name="Wurch L.L."/>
        </authorList>
    </citation>
    <scope>NUCLEOTIDE SEQUENCE</scope>
</reference>
<sequence length="1104" mass="122452">MIWPFFLCFALVGFLFLAYSLLTSALTIGDLFAYQTMSSLMIVKAWYGLRHYGANTKLLIINLGIQIKWVFDWYFCLAPAALAICGIILLVAWGFAIYDFVRSLLYFARYACLVAFEVITSTTVKTVCFIWTPITTTISFGCPYAIVCVSIYRDFLRRFLNFVSPVVREHYAELTPLSDVCEPIDTGHRKPLPSSLCPQCLHGLVECFHCTYHGMAENPWVCGNALRPNANERPMPWKFWMCRNLHLAFSLYDDALAAIYARLLHLHVWATLRCLQYRSGEYIVIYVCNFGLIMTRKALYYFIGFATIWQIVYMLTNSIAVAADPQETTPAFDGQRDSFVGWYMLFTGYVAWKATDAYTIADGSETKPEPPAGEEPVISAPNISREGAVTNQATITAETRARDAWRKRTKKVENWEERNRKLYGLLITAMPTWLRTSLFNSHSGDGRAAIVYLQSTFDAGKGKGNDHAYHLERLTRSVIEPRREIDEKDLQSQYDWIMTCKAAIERTEEDVPGEATLIAFFDNALPHSYSSIRQLVRRQKHDTLLKHYTDYQDMVRGELASRRPTPSAYNANQGNANQGNANHGSVPSLRLSVHSVVATILVLSAPRLFGYVCNAAYGAIAPPTIAPPPGIASAIWSFVDSMSTHFIVPDIAMLHTVTDPSPGIGVDTANGPSYVEAIGTALIWLYHGGTVGWICYELPHVLVMPNCDAVLYSTRTMRNLFGFRHDFDSSNPAISCPGRPKISIIDDGYGFRIPIAFVRAGRPSPYGLIRSMAAVAAAALHYGPGLAQSTLYHRLGFPYLDQWRRTLDSITGHGLPAEASLTSVPVSDAIIRGRSRALPFHRNLDGEQPAPGAVFYMDGAGPLIPSFPDGYVSYCVAVDAGSGFGRIWPSHRAQLDAATAARCLEAFIAQQNSHAERFIGIVFGTARVLLAAANLPPTFHPFALQTAAWLQNRLPRSTRNWQSPFHLLSRTLPSVENVYAFGCLCAAVIPVPRREGDRHLADRGGMGLYLGPSEVSPGHVVYLFASKIVQVVAKIRVWEDQFPGLKGHRAATSAMFVPQPPELGHFACSFLSYYVVPTACLAVNMSAALISNAVYCESWCTTSA</sequence>
<dbReference type="EnsemblProtists" id="EOD23981">
    <property type="protein sequence ID" value="EOD23981"/>
    <property type="gene ID" value="EMIHUDRAFT_206993"/>
</dbReference>
<reference evidence="2" key="2">
    <citation type="submission" date="2024-10" db="UniProtKB">
        <authorList>
            <consortium name="EnsemblProtists"/>
        </authorList>
    </citation>
    <scope>IDENTIFICATION</scope>
</reference>
<feature type="transmembrane region" description="Helical" evidence="1">
    <location>
        <begin position="130"/>
        <end position="152"/>
    </location>
</feature>
<evidence type="ECO:0000256" key="1">
    <source>
        <dbReference type="SAM" id="Phobius"/>
    </source>
</evidence>